<dbReference type="Pfam" id="PF13855">
    <property type="entry name" value="LRR_8"/>
    <property type="match status" value="1"/>
</dbReference>
<evidence type="ECO:0000256" key="1">
    <source>
        <dbReference type="ARBA" id="ARBA00004430"/>
    </source>
</evidence>
<protein>
    <recommendedName>
        <fullName evidence="3">Leucine-rich repeat-containing N-terminal plant-type domain-containing protein</fullName>
    </recommendedName>
</protein>
<dbReference type="PANTHER" id="PTHR48004:SF59">
    <property type="entry name" value="LEUCINE-RICH REPEAT-CONTAINING N-TERMINAL PLANT-TYPE DOMAIN-CONTAINING PROTEIN"/>
    <property type="match status" value="1"/>
</dbReference>
<evidence type="ECO:0000256" key="2">
    <source>
        <dbReference type="ARBA" id="ARBA00022614"/>
    </source>
</evidence>
<dbReference type="Pfam" id="PF08263">
    <property type="entry name" value="LRRNT_2"/>
    <property type="match status" value="1"/>
</dbReference>
<comment type="caution">
    <text evidence="4">The sequence shown here is derived from an EMBL/GenBank/DDBJ whole genome shotgun (WGS) entry which is preliminary data.</text>
</comment>
<proteinExistence type="predicted"/>
<evidence type="ECO:0000313" key="5">
    <source>
        <dbReference type="Proteomes" id="UP000660262"/>
    </source>
</evidence>
<dbReference type="EMBL" id="BNJQ01000037">
    <property type="protein sequence ID" value="GHP11866.1"/>
    <property type="molecule type" value="Genomic_DNA"/>
</dbReference>
<name>A0A830HWP8_9CHLO</name>
<dbReference type="PANTHER" id="PTHR48004">
    <property type="entry name" value="OS01G0149700 PROTEIN"/>
    <property type="match status" value="1"/>
</dbReference>
<dbReference type="SUPFAM" id="SSF52058">
    <property type="entry name" value="L domain-like"/>
    <property type="match status" value="1"/>
</dbReference>
<sequence>MPDRASLEETSSLIDLRDALTDTSGLFRTNWTQNTDVCTWRGVTCSYSGVTLLNLRGKDLKGELPEDVITRLPNLHALYLQGNRITGNFKLGEILKTCKKIKAIYLDSGNHFKGNFGVEEGQRLYASELRVLNLANNQLDGPLPSFASMDALEEIDLRGNDFKGRLHPSVFELKNLRTLHVQHNSLVGDLPTTAPKKKRRFPKALKAFVLSGNSFTGPLPGWLFELAGDTLLDVDLSSNEFTGTVPDSIGRMPEVKAIDLSHNRLTGKLPTTFDIATALEFINLEHNRLRGDVPEQLGELFKLKSINIGNNLFSGELSLELASAPQLSELVVENNWDLCGLVDKKGDERVAKLRRIMRSTEGTAIGMDCERLSGFVSRDPDEL</sequence>
<dbReference type="InterPro" id="IPR032675">
    <property type="entry name" value="LRR_dom_sf"/>
</dbReference>
<dbReference type="Proteomes" id="UP000660262">
    <property type="component" value="Unassembled WGS sequence"/>
</dbReference>
<reference evidence="4" key="1">
    <citation type="submission" date="2020-10" db="EMBL/GenBank/DDBJ databases">
        <title>Unveiling of a novel bifunctional photoreceptor, Dualchrome1, isolated from a cosmopolitan green alga.</title>
        <authorList>
            <person name="Suzuki S."/>
            <person name="Kawachi M."/>
        </authorList>
    </citation>
    <scope>NUCLEOTIDE SEQUENCE</scope>
    <source>
        <strain evidence="4">NIES 2893</strain>
    </source>
</reference>
<keyword evidence="2" id="KW-0433">Leucine-rich repeat</keyword>
<organism evidence="4 5">
    <name type="scientific">Pycnococcus provasolii</name>
    <dbReference type="NCBI Taxonomy" id="41880"/>
    <lineage>
        <taxon>Eukaryota</taxon>
        <taxon>Viridiplantae</taxon>
        <taxon>Chlorophyta</taxon>
        <taxon>Pseudoscourfieldiophyceae</taxon>
        <taxon>Pseudoscourfieldiales</taxon>
        <taxon>Pycnococcaceae</taxon>
        <taxon>Pycnococcus</taxon>
    </lineage>
</organism>
<accession>A0A830HWP8</accession>
<comment type="subcellular location">
    <subcellularLocation>
        <location evidence="1">Cytoplasm</location>
        <location evidence="1">Cytoskeleton</location>
        <location evidence="1">Cilium axoneme</location>
    </subcellularLocation>
</comment>
<dbReference type="InterPro" id="IPR001611">
    <property type="entry name" value="Leu-rich_rpt"/>
</dbReference>
<dbReference type="InterPro" id="IPR052941">
    <property type="entry name" value="StomDev_PlantInt_Reg"/>
</dbReference>
<keyword evidence="5" id="KW-1185">Reference proteome</keyword>
<evidence type="ECO:0000259" key="3">
    <source>
        <dbReference type="Pfam" id="PF08263"/>
    </source>
</evidence>
<dbReference type="AlphaFoldDB" id="A0A830HWP8"/>
<dbReference type="GO" id="GO:0005930">
    <property type="term" value="C:axoneme"/>
    <property type="evidence" value="ECO:0007669"/>
    <property type="project" value="UniProtKB-SubCell"/>
</dbReference>
<gene>
    <name evidence="4" type="ORF">PPROV_001059300</name>
</gene>
<dbReference type="Pfam" id="PF00560">
    <property type="entry name" value="LRR_1"/>
    <property type="match status" value="1"/>
</dbReference>
<dbReference type="InterPro" id="IPR013210">
    <property type="entry name" value="LRR_N_plant-typ"/>
</dbReference>
<dbReference type="OrthoDB" id="509867at2759"/>
<dbReference type="Gene3D" id="3.80.10.10">
    <property type="entry name" value="Ribonuclease Inhibitor"/>
    <property type="match status" value="2"/>
</dbReference>
<evidence type="ECO:0000313" key="4">
    <source>
        <dbReference type="EMBL" id="GHP11866.1"/>
    </source>
</evidence>
<feature type="domain" description="Leucine-rich repeat-containing N-terminal plant-type" evidence="3">
    <location>
        <begin position="8"/>
        <end position="46"/>
    </location>
</feature>